<evidence type="ECO:0000256" key="4">
    <source>
        <dbReference type="ARBA" id="ARBA00023054"/>
    </source>
</evidence>
<gene>
    <name evidence="7" type="ORF">IscW_ISCW001503</name>
</gene>
<dbReference type="PANTHER" id="PTHR19308:SF53">
    <property type="entry name" value="CERAMIDE TRANSFER PROTEIN"/>
    <property type="match status" value="1"/>
</dbReference>
<evidence type="ECO:0000313" key="8">
    <source>
        <dbReference type="EnsemblMetazoa" id="ISCW001503-PA"/>
    </source>
</evidence>
<dbReference type="GO" id="GO:0035621">
    <property type="term" value="P:ER to Golgi ceramide transport"/>
    <property type="evidence" value="ECO:0000318"/>
    <property type="project" value="GO_Central"/>
</dbReference>
<evidence type="ECO:0000313" key="7">
    <source>
        <dbReference type="EMBL" id="EEC01515.1"/>
    </source>
</evidence>
<dbReference type="SUPFAM" id="SSF50729">
    <property type="entry name" value="PH domain-like"/>
    <property type="match status" value="1"/>
</dbReference>
<dbReference type="InterPro" id="IPR002913">
    <property type="entry name" value="START_lipid-bd_dom"/>
</dbReference>
<keyword evidence="7" id="KW-0808">Transferase</keyword>
<keyword evidence="9" id="KW-1185">Reference proteome</keyword>
<dbReference type="HOGENOM" id="CLU_017289_0_0_1"/>
<dbReference type="OrthoDB" id="2344588at2759"/>
<dbReference type="EC" id="2.7.11.9" evidence="7"/>
<evidence type="ECO:0000256" key="2">
    <source>
        <dbReference type="ARBA" id="ARBA00022448"/>
    </source>
</evidence>
<evidence type="ECO:0000256" key="5">
    <source>
        <dbReference type="ARBA" id="ARBA00023055"/>
    </source>
</evidence>
<evidence type="ECO:0000313" key="9">
    <source>
        <dbReference type="Proteomes" id="UP000001555"/>
    </source>
</evidence>
<protein>
    <submittedName>
        <fullName evidence="7 8">Goodpasture antigen-binding protein, putative</fullName>
        <ecNumber evidence="7">2.7.11.9</ecNumber>
    </submittedName>
</protein>
<dbReference type="SMART" id="SM00234">
    <property type="entry name" value="START"/>
    <property type="match status" value="1"/>
</dbReference>
<dbReference type="InterPro" id="IPR011993">
    <property type="entry name" value="PH-like_dom_sf"/>
</dbReference>
<keyword evidence="3" id="KW-0963">Cytoplasm</keyword>
<dbReference type="AlphaFoldDB" id="B7P4J3"/>
<dbReference type="EMBL" id="ABJB010101322">
    <property type="status" value="NOT_ANNOTATED_CDS"/>
    <property type="molecule type" value="Genomic_DNA"/>
</dbReference>
<dbReference type="InterPro" id="IPR051213">
    <property type="entry name" value="START_lipid_transfer"/>
</dbReference>
<reference evidence="8" key="2">
    <citation type="submission" date="2020-05" db="UniProtKB">
        <authorList>
            <consortium name="EnsemblMetazoa"/>
        </authorList>
    </citation>
    <scope>IDENTIFICATION</scope>
    <source>
        <strain evidence="8">wikel</strain>
    </source>
</reference>
<dbReference type="FunCoup" id="B7P4J3">
    <property type="interactions" value="1753"/>
</dbReference>
<keyword evidence="4" id="KW-0175">Coiled coil</keyword>
<dbReference type="GO" id="GO:0004674">
    <property type="term" value="F:protein serine/threonine kinase activity"/>
    <property type="evidence" value="ECO:0007669"/>
    <property type="project" value="UniProtKB-EC"/>
</dbReference>
<dbReference type="Proteomes" id="UP000001555">
    <property type="component" value="Unassembled WGS sequence"/>
</dbReference>
<keyword evidence="5" id="KW-0445">Lipid transport</keyword>
<dbReference type="EnsemblMetazoa" id="ISCW001503-RA">
    <property type="protein sequence ID" value="ISCW001503-PA"/>
    <property type="gene ID" value="ISCW001503"/>
</dbReference>
<dbReference type="Gene3D" id="2.30.29.30">
    <property type="entry name" value="Pleckstrin-homology domain (PH domain)/Phosphotyrosine-binding domain (PTB)"/>
    <property type="match status" value="1"/>
</dbReference>
<dbReference type="FunFam" id="3.30.530.20:FF:000003">
    <property type="entry name" value="Collagen type IV alpha-3-binding protein-like protein"/>
    <property type="match status" value="1"/>
</dbReference>
<keyword evidence="2" id="KW-0813">Transport</keyword>
<reference evidence="7 9" key="1">
    <citation type="submission" date="2008-03" db="EMBL/GenBank/DDBJ databases">
        <title>Annotation of Ixodes scapularis.</title>
        <authorList>
            <consortium name="Ixodes scapularis Genome Project Consortium"/>
            <person name="Caler E."/>
            <person name="Hannick L.I."/>
            <person name="Bidwell S."/>
            <person name="Joardar V."/>
            <person name="Thiagarajan M."/>
            <person name="Amedeo P."/>
            <person name="Galinsky K.J."/>
            <person name="Schobel S."/>
            <person name="Inman J."/>
            <person name="Hostetler J."/>
            <person name="Miller J."/>
            <person name="Hammond M."/>
            <person name="Megy K."/>
            <person name="Lawson D."/>
            <person name="Kodira C."/>
            <person name="Sutton G."/>
            <person name="Meyer J."/>
            <person name="Hill C.A."/>
            <person name="Birren B."/>
            <person name="Nene V."/>
            <person name="Collins F."/>
            <person name="Alarcon-Chaidez F."/>
            <person name="Wikel S."/>
            <person name="Strausberg R."/>
        </authorList>
    </citation>
    <scope>NUCLEOTIDE SEQUENCE [LARGE SCALE GENOMIC DNA]</scope>
    <source>
        <strain evidence="9">Wikel</strain>
        <strain evidence="7">Wikel colony</strain>
    </source>
</reference>
<evidence type="ECO:0007829" key="10">
    <source>
        <dbReference type="PeptideAtlas" id="B7P4J3"/>
    </source>
</evidence>
<sequence length="551" mass="62730">GTSCASFCLQPHEFDECRFDVSVNDCVWYLRADCLEERNRWVEALDAYKVDSAYGSENSLRRHGSALSLGSTSVSSLKKGRGLREKLSEMETFRDILCRQVDTLQGYFDTCASLGEWNNCITWFCHGPSILSGLETFYWSRTLTASWGHTAIPEKSSHGTYPPVDFRGEAITFKATTAGILATLSHCIDLMAQREDAWKRKLEREVDKRKKLEEGYKQAVSEARSQPAVVLGGPDYEEGPHSMINEEEFYDAIDAALDRNEQQEEERIKNRVRELLRPSSVASQHPLWSEVGSHSFNWGARMFTFMVTVALVSNHDPTKPFPACTSFGEPNSCSTEQWGWGEGGWQLFAEDGEMKMYRREVEEAGVVCDPLKAVHVVRGVTGREVCHYFFSPEVRFDWETTLENMEVLEVVEPLTVIVHQIHKRVWPATQRDALFWSHMARAPNVEDPDAHDVWIVCNHSCDTPPVPLGKCVRVRLTVCLMCQTFVDPPQPNSEITRDNLSCKITYCSTINPGGWAPASVLRAVYKREYPKFLKRFTQYVKDQTECKPILF</sequence>
<dbReference type="EMBL" id="DS635797">
    <property type="protein sequence ID" value="EEC01515.1"/>
    <property type="molecule type" value="Genomic_DNA"/>
</dbReference>
<dbReference type="VEuPathDB" id="VectorBase:ISCI001503"/>
<comment type="subcellular location">
    <subcellularLocation>
        <location evidence="1">Cytoplasm</location>
    </subcellularLocation>
</comment>
<feature type="domain" description="START" evidence="6">
    <location>
        <begin position="342"/>
        <end position="545"/>
    </location>
</feature>
<dbReference type="PaxDb" id="6945-B7P4J3"/>
<dbReference type="PANTHER" id="PTHR19308">
    <property type="entry name" value="PHOSPHATIDYLCHOLINE TRANSFER PROTEIN"/>
    <property type="match status" value="1"/>
</dbReference>
<dbReference type="PROSITE" id="PS50848">
    <property type="entry name" value="START"/>
    <property type="match status" value="1"/>
</dbReference>
<organism>
    <name type="scientific">Ixodes scapularis</name>
    <name type="common">Black-legged tick</name>
    <name type="synonym">Deer tick</name>
    <dbReference type="NCBI Taxonomy" id="6945"/>
    <lineage>
        <taxon>Eukaryota</taxon>
        <taxon>Metazoa</taxon>
        <taxon>Ecdysozoa</taxon>
        <taxon>Arthropoda</taxon>
        <taxon>Chelicerata</taxon>
        <taxon>Arachnida</taxon>
        <taxon>Acari</taxon>
        <taxon>Parasitiformes</taxon>
        <taxon>Ixodida</taxon>
        <taxon>Ixodoidea</taxon>
        <taxon>Ixodidae</taxon>
        <taxon>Ixodinae</taxon>
        <taxon>Ixodes</taxon>
    </lineage>
</organism>
<accession>B7P4J3</accession>
<dbReference type="Pfam" id="PF01852">
    <property type="entry name" value="START"/>
    <property type="match status" value="1"/>
</dbReference>
<dbReference type="VEuPathDB" id="VectorBase:ISCP_030272"/>
<proteinExistence type="evidence at protein level"/>
<dbReference type="Gene3D" id="3.30.530.20">
    <property type="match status" value="1"/>
</dbReference>
<evidence type="ECO:0000256" key="3">
    <source>
        <dbReference type="ARBA" id="ARBA00022490"/>
    </source>
</evidence>
<dbReference type="GO" id="GO:0005737">
    <property type="term" value="C:cytoplasm"/>
    <property type="evidence" value="ECO:0007669"/>
    <property type="project" value="UniProtKB-SubCell"/>
</dbReference>
<dbReference type="InterPro" id="IPR041952">
    <property type="entry name" value="STARD11_START"/>
</dbReference>
<dbReference type="CDD" id="cd08872">
    <property type="entry name" value="START_STARD11-like"/>
    <property type="match status" value="1"/>
</dbReference>
<keyword evidence="10" id="KW-1267">Proteomics identification</keyword>
<dbReference type="VEuPathDB" id="VectorBase:ISCW001503"/>
<name>B7P4J3_IXOSC</name>
<dbReference type="InterPro" id="IPR023393">
    <property type="entry name" value="START-like_dom_sf"/>
</dbReference>
<dbReference type="SUPFAM" id="SSF55961">
    <property type="entry name" value="Bet v1-like"/>
    <property type="match status" value="1"/>
</dbReference>
<evidence type="ECO:0000259" key="6">
    <source>
        <dbReference type="PROSITE" id="PS50848"/>
    </source>
</evidence>
<dbReference type="EMBL" id="ABJB010685403">
    <property type="status" value="NOT_ANNOTATED_CDS"/>
    <property type="molecule type" value="Genomic_DNA"/>
</dbReference>
<dbReference type="STRING" id="6945.B7P4J3"/>
<evidence type="ECO:0000256" key="1">
    <source>
        <dbReference type="ARBA" id="ARBA00004496"/>
    </source>
</evidence>
<dbReference type="GO" id="GO:0008289">
    <property type="term" value="F:lipid binding"/>
    <property type="evidence" value="ECO:0007669"/>
    <property type="project" value="InterPro"/>
</dbReference>
<feature type="non-terminal residue" evidence="7">
    <location>
        <position position="1"/>
    </location>
</feature>